<dbReference type="RefSeq" id="WP_368642687.1">
    <property type="nucleotide sequence ID" value="NZ_CP158256.1"/>
</dbReference>
<dbReference type="EMBL" id="CP158266">
    <property type="protein sequence ID" value="XDJ81964.1"/>
    <property type="molecule type" value="Genomic_DNA"/>
</dbReference>
<comment type="subcellular location">
    <subcellularLocation>
        <location evidence="1">Cell outer membrane</location>
        <topology evidence="1">Multi-pass membrane protein</topology>
    </subcellularLocation>
</comment>
<dbReference type="AlphaFoldDB" id="A0AB39FQR8"/>
<evidence type="ECO:0000313" key="12">
    <source>
        <dbReference type="EMBL" id="XDJ66018.1"/>
    </source>
</evidence>
<evidence type="ECO:0000313" key="14">
    <source>
        <dbReference type="EMBL" id="XDJ81964.1"/>
    </source>
</evidence>
<dbReference type="GO" id="GO:0009279">
    <property type="term" value="C:cell outer membrane"/>
    <property type="evidence" value="ECO:0007669"/>
    <property type="project" value="UniProtKB-SubCell"/>
</dbReference>
<evidence type="ECO:0000256" key="7">
    <source>
        <dbReference type="ARBA" id="ARBA00023237"/>
    </source>
</evidence>
<dbReference type="InterPro" id="IPR005017">
    <property type="entry name" value="OMPP1/FadL/TodX"/>
</dbReference>
<sequence length="451" mass="47924">MMKTQHPIKTLSALILGLGAMGAAHGAGFQLLEQNASGLGNAYAGSAAIGENASANFFNPASITLLPGMNVSAGAVAIKPSFKFSDGGSTGPTHFAGNPLGPLGGLPTGGADGGDAGSWAAVPNAHFTWEVNPRVWLGLSVGAPFGLMTDYEPGWAGRYHSEKFAIESININPSIAFKATETLSVGFGLNWMHLDADYRKAQYAVVAHPMLGLLGTGDLEARVKAKGDGWGWNAGLMWQATPDTRFGLSYRSKVKIDADGTTKVSNRTLNAAASGALAGMGVIGSHNAETTVELPDTATLSVVHQLNERWTLLGDVSWTGWSSIPNLKIKNTGIPDAELDLRFKDAWRVALGANYRYSDRWTFKGGVAWDQSPVRDEAFRPASLPDNDRYWVSLGAQYNFSKNTAIDIGYAHLFVKNTSVNNTSDPQGAGVLKGDYKSSADLIGVQFSHRF</sequence>
<dbReference type="EMBL" id="CP158256">
    <property type="protein sequence ID" value="XDJ54023.1"/>
    <property type="molecule type" value="Genomic_DNA"/>
</dbReference>
<keyword evidence="4" id="KW-0812">Transmembrane</keyword>
<dbReference type="EMBL" id="CP158264">
    <property type="protein sequence ID" value="XDJ74137.1"/>
    <property type="molecule type" value="Genomic_DNA"/>
</dbReference>
<evidence type="ECO:0000256" key="3">
    <source>
        <dbReference type="ARBA" id="ARBA00022452"/>
    </source>
</evidence>
<dbReference type="PANTHER" id="PTHR35093:SF3">
    <property type="entry name" value="LONG-CHAIN FATTY ACID TRANSPORT PROTEIN"/>
    <property type="match status" value="1"/>
</dbReference>
<dbReference type="PANTHER" id="PTHR35093">
    <property type="entry name" value="OUTER MEMBRANE PROTEIN NMB0088-RELATED"/>
    <property type="match status" value="1"/>
</dbReference>
<evidence type="ECO:0000313" key="11">
    <source>
        <dbReference type="EMBL" id="XDJ62887.1"/>
    </source>
</evidence>
<dbReference type="EMBL" id="CP158268">
    <property type="protein sequence ID" value="XDJ86461.1"/>
    <property type="molecule type" value="Genomic_DNA"/>
</dbReference>
<feature type="signal peptide" evidence="8">
    <location>
        <begin position="1"/>
        <end position="26"/>
    </location>
</feature>
<evidence type="ECO:0000313" key="15">
    <source>
        <dbReference type="EMBL" id="XDJ86461.1"/>
    </source>
</evidence>
<dbReference type="EMBL" id="CP158260">
    <property type="protein sequence ID" value="XDJ62887.1"/>
    <property type="molecule type" value="Genomic_DNA"/>
</dbReference>
<organism evidence="14">
    <name type="scientific">Castellaniella ginsengisoli</name>
    <dbReference type="NCBI Taxonomy" id="546114"/>
    <lineage>
        <taxon>Bacteria</taxon>
        <taxon>Pseudomonadati</taxon>
        <taxon>Pseudomonadota</taxon>
        <taxon>Betaproteobacteria</taxon>
        <taxon>Burkholderiales</taxon>
        <taxon>Alcaligenaceae</taxon>
        <taxon>Castellaniella</taxon>
    </lineage>
</organism>
<evidence type="ECO:0000256" key="4">
    <source>
        <dbReference type="ARBA" id="ARBA00022692"/>
    </source>
</evidence>
<proteinExistence type="inferred from homology"/>
<reference evidence="14" key="1">
    <citation type="submission" date="2024-05" db="EMBL/GenBank/DDBJ databases">
        <authorList>
            <person name="Luo Y.-C."/>
            <person name="Nicholds J."/>
            <person name="Mortimer T."/>
            <person name="Maboni G."/>
        </authorList>
    </citation>
    <scope>NUCLEOTIDE SEQUENCE</scope>
    <source>
        <strain evidence="15">140124</strain>
        <strain evidence="14">143751</strain>
        <strain evidence="13">143811</strain>
        <strain evidence="12">145849</strain>
        <strain evidence="11">145850</strain>
        <strain evidence="10">145852</strain>
        <strain evidence="9">150964</strain>
    </source>
</reference>
<keyword evidence="5 8" id="KW-0732">Signal</keyword>
<name>A0AB39FQR8_9BURK</name>
<evidence type="ECO:0000256" key="5">
    <source>
        <dbReference type="ARBA" id="ARBA00022729"/>
    </source>
</evidence>
<evidence type="ECO:0000313" key="10">
    <source>
        <dbReference type="EMBL" id="XDJ59946.1"/>
    </source>
</evidence>
<evidence type="ECO:0000256" key="6">
    <source>
        <dbReference type="ARBA" id="ARBA00023136"/>
    </source>
</evidence>
<evidence type="ECO:0000256" key="8">
    <source>
        <dbReference type="SAM" id="SignalP"/>
    </source>
</evidence>
<evidence type="ECO:0000313" key="13">
    <source>
        <dbReference type="EMBL" id="XDJ74137.1"/>
    </source>
</evidence>
<keyword evidence="3" id="KW-1134">Transmembrane beta strand</keyword>
<gene>
    <name evidence="12" type="ORF">ABRY91_11455</name>
    <name evidence="10" type="ORF">ABRY92_07900</name>
    <name evidence="14" type="ORF">ABRY96_09740</name>
    <name evidence="13" type="ORF">ABRY97_11055</name>
    <name evidence="9" type="ORF">ABRZ01_05940</name>
    <name evidence="11" type="ORF">ABRZ03_09090</name>
    <name evidence="15" type="ORF">ABRZ08_06440</name>
</gene>
<dbReference type="EMBL" id="CP158259">
    <property type="protein sequence ID" value="XDJ59946.1"/>
    <property type="molecule type" value="Genomic_DNA"/>
</dbReference>
<evidence type="ECO:0000256" key="1">
    <source>
        <dbReference type="ARBA" id="ARBA00004571"/>
    </source>
</evidence>
<dbReference type="Gene3D" id="2.40.160.60">
    <property type="entry name" value="Outer membrane protein transport protein (OMPP1/FadL/TodX)"/>
    <property type="match status" value="1"/>
</dbReference>
<dbReference type="EMBL" id="CP158261">
    <property type="protein sequence ID" value="XDJ66018.1"/>
    <property type="molecule type" value="Genomic_DNA"/>
</dbReference>
<feature type="chain" id="PRO_5044174818" evidence="8">
    <location>
        <begin position="27"/>
        <end position="451"/>
    </location>
</feature>
<dbReference type="Pfam" id="PF03349">
    <property type="entry name" value="Toluene_X"/>
    <property type="match status" value="1"/>
</dbReference>
<comment type="similarity">
    <text evidence="2">Belongs to the OmpP1/FadL family.</text>
</comment>
<keyword evidence="6" id="KW-0472">Membrane</keyword>
<protein>
    <submittedName>
        <fullName evidence="14">Porin</fullName>
    </submittedName>
</protein>
<evidence type="ECO:0000313" key="9">
    <source>
        <dbReference type="EMBL" id="XDJ54023.1"/>
    </source>
</evidence>
<keyword evidence="7" id="KW-0998">Cell outer membrane</keyword>
<dbReference type="GO" id="GO:0015483">
    <property type="term" value="F:long-chain fatty acid transporting porin activity"/>
    <property type="evidence" value="ECO:0007669"/>
    <property type="project" value="TreeGrafter"/>
</dbReference>
<evidence type="ECO:0000256" key="2">
    <source>
        <dbReference type="ARBA" id="ARBA00008163"/>
    </source>
</evidence>
<dbReference type="SUPFAM" id="SSF56935">
    <property type="entry name" value="Porins"/>
    <property type="match status" value="1"/>
</dbReference>
<accession>A0AB39FQR8</accession>